<protein>
    <submittedName>
        <fullName evidence="3">DUF222 domain-containing protein</fullName>
    </submittedName>
</protein>
<dbReference type="AlphaFoldDB" id="A0A930VMX2"/>
<sequence length="209" mass="22919">MSSQYAEPLTRLETCLDEIGAVNPTYRTIAEKQEALVGLSRVIARAQAEQQRILTVADDVADKAGARSPAAWLAVETRDAHGRLRDQARLDTALETRWHKLAKAFGRGEVNLAQVRVIDKALTDLPQAVGEDLIGKAETFLVEHAAVHGPRELAVLGARVLEHLAPETAEQAEYARLLAEEDRAAATTRLSFHRRGDGTTDIHARLPDH</sequence>
<feature type="domain" description="DUF222" evidence="2">
    <location>
        <begin position="44"/>
        <end position="203"/>
    </location>
</feature>
<dbReference type="Proteomes" id="UP000660668">
    <property type="component" value="Unassembled WGS sequence"/>
</dbReference>
<evidence type="ECO:0000256" key="1">
    <source>
        <dbReference type="SAM" id="MobiDB-lite"/>
    </source>
</evidence>
<evidence type="ECO:0000259" key="2">
    <source>
        <dbReference type="Pfam" id="PF02720"/>
    </source>
</evidence>
<dbReference type="EMBL" id="JADKPO010000052">
    <property type="protein sequence ID" value="MBF4770464.1"/>
    <property type="molecule type" value="Genomic_DNA"/>
</dbReference>
<gene>
    <name evidence="3" type="ORF">ISU10_22045</name>
</gene>
<feature type="region of interest" description="Disordered" evidence="1">
    <location>
        <begin position="189"/>
        <end position="209"/>
    </location>
</feature>
<accession>A0A930VMX2</accession>
<name>A0A930VMX2_9ACTN</name>
<proteinExistence type="predicted"/>
<evidence type="ECO:0000313" key="4">
    <source>
        <dbReference type="Proteomes" id="UP000660668"/>
    </source>
</evidence>
<feature type="non-terminal residue" evidence="3">
    <location>
        <position position="209"/>
    </location>
</feature>
<feature type="compositionally biased region" description="Basic and acidic residues" evidence="1">
    <location>
        <begin position="194"/>
        <end position="209"/>
    </location>
</feature>
<comment type="caution">
    <text evidence="3">The sequence shown here is derived from an EMBL/GenBank/DDBJ whole genome shotgun (WGS) entry which is preliminary data.</text>
</comment>
<organism evidence="3 4">
    <name type="scientific">Nocardioides agariphilus</name>
    <dbReference type="NCBI Taxonomy" id="433664"/>
    <lineage>
        <taxon>Bacteria</taxon>
        <taxon>Bacillati</taxon>
        <taxon>Actinomycetota</taxon>
        <taxon>Actinomycetes</taxon>
        <taxon>Propionibacteriales</taxon>
        <taxon>Nocardioidaceae</taxon>
        <taxon>Nocardioides</taxon>
    </lineage>
</organism>
<dbReference type="Pfam" id="PF02720">
    <property type="entry name" value="DUF222"/>
    <property type="match status" value="1"/>
</dbReference>
<reference evidence="3" key="1">
    <citation type="submission" date="2020-11" db="EMBL/GenBank/DDBJ databases">
        <title>Nocardioides cynanchi sp. nov., isolated from soil of rhizosphere of Cynanchum wilfordii.</title>
        <authorList>
            <person name="Lee J.-S."/>
            <person name="Suh M.K."/>
            <person name="Kim J.-S."/>
        </authorList>
    </citation>
    <scope>NUCLEOTIDE SEQUENCE</scope>
    <source>
        <strain evidence="3">KCTC 19276</strain>
    </source>
</reference>
<dbReference type="RefSeq" id="WP_194698608.1">
    <property type="nucleotide sequence ID" value="NZ_JADKPO010000052.1"/>
</dbReference>
<dbReference type="InterPro" id="IPR003870">
    <property type="entry name" value="DUF222"/>
</dbReference>
<keyword evidence="4" id="KW-1185">Reference proteome</keyword>
<evidence type="ECO:0000313" key="3">
    <source>
        <dbReference type="EMBL" id="MBF4770464.1"/>
    </source>
</evidence>